<feature type="transmembrane region" description="Helical" evidence="2">
    <location>
        <begin position="132"/>
        <end position="151"/>
    </location>
</feature>
<evidence type="ECO:0000256" key="2">
    <source>
        <dbReference type="SAM" id="Phobius"/>
    </source>
</evidence>
<evidence type="ECO:0000313" key="3">
    <source>
        <dbReference type="EMBL" id="TYK50509.1"/>
    </source>
</evidence>
<keyword evidence="2" id="KW-1133">Transmembrane helix</keyword>
<dbReference type="AlphaFoldDB" id="A0A5D3FQK9"/>
<comment type="caution">
    <text evidence="3">The sequence shown here is derived from an EMBL/GenBank/DDBJ whole genome shotgun (WGS) entry which is preliminary data.</text>
</comment>
<feature type="compositionally biased region" description="Gly residues" evidence="1">
    <location>
        <begin position="172"/>
        <end position="188"/>
    </location>
</feature>
<dbReference type="Proteomes" id="UP000323505">
    <property type="component" value="Unassembled WGS sequence"/>
</dbReference>
<reference evidence="3 4" key="1">
    <citation type="submission" date="2019-08" db="EMBL/GenBank/DDBJ databases">
        <title>Actinomadura sp. nov. CYP1-5 isolated from mountain soil.</title>
        <authorList>
            <person name="Songsumanus A."/>
            <person name="Kuncharoen N."/>
            <person name="Kudo T."/>
            <person name="Yuki M."/>
            <person name="Igarashi Y."/>
            <person name="Tanasupawat S."/>
        </authorList>
    </citation>
    <scope>NUCLEOTIDE SEQUENCE [LARGE SCALE GENOMIC DNA]</scope>
    <source>
        <strain evidence="3 4">CYP1-5</strain>
    </source>
</reference>
<accession>A0A5D3FQK9</accession>
<dbReference type="RefSeq" id="WP_148758373.1">
    <property type="nucleotide sequence ID" value="NZ_VSRQ01000002.1"/>
</dbReference>
<feature type="compositionally biased region" description="Low complexity" evidence="1">
    <location>
        <begin position="161"/>
        <end position="171"/>
    </location>
</feature>
<feature type="transmembrane region" description="Helical" evidence="2">
    <location>
        <begin position="59"/>
        <end position="79"/>
    </location>
</feature>
<feature type="compositionally biased region" description="Pro residues" evidence="1">
    <location>
        <begin position="192"/>
        <end position="204"/>
    </location>
</feature>
<gene>
    <name evidence="3" type="ORF">FXF68_08260</name>
</gene>
<feature type="transmembrane region" description="Helical" evidence="2">
    <location>
        <begin position="86"/>
        <end position="112"/>
    </location>
</feature>
<evidence type="ECO:0000256" key="1">
    <source>
        <dbReference type="SAM" id="MobiDB-lite"/>
    </source>
</evidence>
<evidence type="ECO:0000313" key="4">
    <source>
        <dbReference type="Proteomes" id="UP000323505"/>
    </source>
</evidence>
<dbReference type="EMBL" id="VSRQ01000002">
    <property type="protein sequence ID" value="TYK50509.1"/>
    <property type="molecule type" value="Genomic_DNA"/>
</dbReference>
<proteinExistence type="predicted"/>
<keyword evidence="2" id="KW-0812">Transmembrane</keyword>
<keyword evidence="2" id="KW-0472">Membrane</keyword>
<sequence>MAPPPPAAARPMGARPATSAFGVIALILVGGAAATVIGAVMMYARLYESPTLIGMRQSTAYYALLCALVGLVTGAGVMLTRPRGPVAPIFAVVAGYVALYVGIRIGVLGYAFGHGSVPFRFVTELMKPRFEAWHLLAPFMAGAVAGLRTLMVAGGTAPRRPAGQAFGQPFGQPGGYGQPGAYGPGGQGRPAPQFPGQPPVPGQPAPYQAPGAGQGPYPGPPQGGPRPNGGF</sequence>
<feature type="transmembrane region" description="Helical" evidence="2">
    <location>
        <begin position="20"/>
        <end position="44"/>
    </location>
</feature>
<name>A0A5D3FQK9_9ACTN</name>
<protein>
    <submittedName>
        <fullName evidence="3">Uncharacterized protein</fullName>
    </submittedName>
</protein>
<organism evidence="3 4">
    <name type="scientific">Actinomadura decatromicini</name>
    <dbReference type="NCBI Taxonomy" id="2604572"/>
    <lineage>
        <taxon>Bacteria</taxon>
        <taxon>Bacillati</taxon>
        <taxon>Actinomycetota</taxon>
        <taxon>Actinomycetes</taxon>
        <taxon>Streptosporangiales</taxon>
        <taxon>Thermomonosporaceae</taxon>
        <taxon>Actinomadura</taxon>
    </lineage>
</organism>
<keyword evidence="4" id="KW-1185">Reference proteome</keyword>
<feature type="region of interest" description="Disordered" evidence="1">
    <location>
        <begin position="161"/>
        <end position="231"/>
    </location>
</feature>